<dbReference type="Gene3D" id="3.30.70.20">
    <property type="match status" value="1"/>
</dbReference>
<evidence type="ECO:0000256" key="1">
    <source>
        <dbReference type="ARBA" id="ARBA00001966"/>
    </source>
</evidence>
<keyword evidence="3 10" id="KW-0004">4Fe-4S</keyword>
<dbReference type="Pfam" id="PF13510">
    <property type="entry name" value="Fer2_4"/>
    <property type="match status" value="1"/>
</dbReference>
<dbReference type="GO" id="GO:0051537">
    <property type="term" value="F:2 iron, 2 sulfur cluster binding"/>
    <property type="evidence" value="ECO:0007669"/>
    <property type="project" value="UniProtKB-UniRule"/>
</dbReference>
<comment type="caution">
    <text evidence="14">The sequence shown here is derived from an EMBL/GenBank/DDBJ whole genome shotgun (WGS) entry which is preliminary data.</text>
</comment>
<dbReference type="Pfam" id="PF04879">
    <property type="entry name" value="Molybdop_Fe4S4"/>
    <property type="match status" value="1"/>
</dbReference>
<evidence type="ECO:0000256" key="5">
    <source>
        <dbReference type="ARBA" id="ARBA00022967"/>
    </source>
</evidence>
<feature type="domain" description="4Fe-4S His(Cys)3-ligated-type" evidence="13">
    <location>
        <begin position="78"/>
        <end position="117"/>
    </location>
</feature>
<dbReference type="PROSITE" id="PS00642">
    <property type="entry name" value="COMPLEX1_75K_2"/>
    <property type="match status" value="1"/>
</dbReference>
<organism evidence="14 15">
    <name type="scientific">Tectimicrobiota bacterium</name>
    <dbReference type="NCBI Taxonomy" id="2528274"/>
    <lineage>
        <taxon>Bacteria</taxon>
        <taxon>Pseudomonadati</taxon>
        <taxon>Nitrospinota/Tectimicrobiota group</taxon>
        <taxon>Candidatus Tectimicrobiota</taxon>
    </lineage>
</organism>
<keyword evidence="7 10" id="KW-0411">Iron-sulfur</keyword>
<dbReference type="InterPro" id="IPR050123">
    <property type="entry name" value="Prok_molybdopt-oxidoreductase"/>
</dbReference>
<dbReference type="InterPro" id="IPR001041">
    <property type="entry name" value="2Fe-2S_ferredoxin-type"/>
</dbReference>
<reference evidence="14" key="1">
    <citation type="submission" date="2020-07" db="EMBL/GenBank/DDBJ databases">
        <title>Huge and variable diversity of episymbiotic CPR bacteria and DPANN archaea in groundwater ecosystems.</title>
        <authorList>
            <person name="He C.Y."/>
            <person name="Keren R."/>
            <person name="Whittaker M."/>
            <person name="Farag I.F."/>
            <person name="Doudna J."/>
            <person name="Cate J.H.D."/>
            <person name="Banfield J.F."/>
        </authorList>
    </citation>
    <scope>NUCLEOTIDE SEQUENCE</scope>
    <source>
        <strain evidence="14">NC_groundwater_672_Ag_B-0.1um_62_36</strain>
    </source>
</reference>
<dbReference type="PROSITE" id="PS00643">
    <property type="entry name" value="COMPLEX1_75K_3"/>
    <property type="match status" value="1"/>
</dbReference>
<comment type="similarity">
    <text evidence="2 10">Belongs to the complex I 75 kDa subunit family.</text>
</comment>
<dbReference type="NCBIfam" id="TIGR01973">
    <property type="entry name" value="NuoG"/>
    <property type="match status" value="1"/>
</dbReference>
<dbReference type="Pfam" id="PF00384">
    <property type="entry name" value="Molybdopterin"/>
    <property type="match status" value="2"/>
</dbReference>
<dbReference type="Proteomes" id="UP000769766">
    <property type="component" value="Unassembled WGS sequence"/>
</dbReference>
<dbReference type="PROSITE" id="PS51839">
    <property type="entry name" value="4FE4S_HC3"/>
    <property type="match status" value="1"/>
</dbReference>
<dbReference type="InterPro" id="IPR036010">
    <property type="entry name" value="2Fe-2S_ferredoxin-like_sf"/>
</dbReference>
<dbReference type="InterPro" id="IPR010228">
    <property type="entry name" value="NADH_UbQ_OxRdtase_Gsu"/>
</dbReference>
<comment type="function">
    <text evidence="10">NDH-1 shuttles electrons from NADH, via FMN and iron-sulfur (Fe-S) centers, to quinones in the respiratory chain. Couples the redox reaction to proton translocation (for every two electrons transferred, four hydrogen ions are translocated across the cytoplasmic membrane), and thus conserves the redox energy in a proton gradient.</text>
</comment>
<gene>
    <name evidence="14" type="primary">nuoG</name>
    <name evidence="14" type="ORF">HYY20_00180</name>
</gene>
<dbReference type="Gene3D" id="3.40.50.740">
    <property type="match status" value="2"/>
</dbReference>
<dbReference type="GO" id="GO:0003954">
    <property type="term" value="F:NADH dehydrogenase activity"/>
    <property type="evidence" value="ECO:0007669"/>
    <property type="project" value="TreeGrafter"/>
</dbReference>
<evidence type="ECO:0000256" key="4">
    <source>
        <dbReference type="ARBA" id="ARBA00022723"/>
    </source>
</evidence>
<evidence type="ECO:0000256" key="6">
    <source>
        <dbReference type="ARBA" id="ARBA00023004"/>
    </source>
</evidence>
<name>A0A932CLA9_UNCTE</name>
<evidence type="ECO:0000259" key="13">
    <source>
        <dbReference type="PROSITE" id="PS51839"/>
    </source>
</evidence>
<proteinExistence type="inferred from homology"/>
<comment type="cofactor">
    <cofactor evidence="1 10">
        <name>[4Fe-4S] cluster</name>
        <dbReference type="ChEBI" id="CHEBI:49883"/>
    </cofactor>
</comment>
<dbReference type="FunFam" id="3.10.20.740:FF:000001">
    <property type="entry name" value="NADH-quinone oxidoreductase subunit G"/>
    <property type="match status" value="1"/>
</dbReference>
<evidence type="ECO:0000256" key="10">
    <source>
        <dbReference type="RuleBase" id="RU003525"/>
    </source>
</evidence>
<evidence type="ECO:0000259" key="12">
    <source>
        <dbReference type="PROSITE" id="PS51669"/>
    </source>
</evidence>
<dbReference type="SMART" id="SM00929">
    <property type="entry name" value="NADH-G_4Fe-4S_3"/>
    <property type="match status" value="1"/>
</dbReference>
<dbReference type="FunFam" id="3.30.70.20:FF:000002">
    <property type="entry name" value="NADH-ubiquinone oxidoreductase 75 kDa subunit"/>
    <property type="match status" value="1"/>
</dbReference>
<dbReference type="PROSITE" id="PS00641">
    <property type="entry name" value="COMPLEX1_75K_1"/>
    <property type="match status" value="1"/>
</dbReference>
<feature type="domain" description="4Fe-4S Mo/W bis-MGD-type" evidence="12">
    <location>
        <begin position="215"/>
        <end position="271"/>
    </location>
</feature>
<keyword evidence="10" id="KW-0874">Quinone</keyword>
<keyword evidence="14" id="KW-0560">Oxidoreductase</keyword>
<dbReference type="EC" id="7.1.1.-" evidence="10"/>
<evidence type="ECO:0000256" key="7">
    <source>
        <dbReference type="ARBA" id="ARBA00023014"/>
    </source>
</evidence>
<evidence type="ECO:0000313" key="14">
    <source>
        <dbReference type="EMBL" id="MBI2875282.1"/>
    </source>
</evidence>
<protein>
    <recommendedName>
        <fullName evidence="10">NADH-quinone oxidoreductase</fullName>
        <ecNumber evidence="10">7.1.1.-</ecNumber>
    </recommendedName>
</protein>
<dbReference type="GO" id="GO:0048038">
    <property type="term" value="F:quinone binding"/>
    <property type="evidence" value="ECO:0007669"/>
    <property type="project" value="UniProtKB-UniRule"/>
</dbReference>
<dbReference type="GO" id="GO:0008137">
    <property type="term" value="F:NADH dehydrogenase (ubiquinone) activity"/>
    <property type="evidence" value="ECO:0007669"/>
    <property type="project" value="UniProtKB-UniRule"/>
</dbReference>
<dbReference type="InterPro" id="IPR019574">
    <property type="entry name" value="NADH_UbQ_OxRdtase_Gsu_4Fe4S-bd"/>
</dbReference>
<dbReference type="CDD" id="cd00207">
    <property type="entry name" value="fer2"/>
    <property type="match status" value="1"/>
</dbReference>
<dbReference type="PROSITE" id="PS51669">
    <property type="entry name" value="4FE4S_MOW_BIS_MGD"/>
    <property type="match status" value="1"/>
</dbReference>
<dbReference type="Gene3D" id="3.10.20.740">
    <property type="match status" value="1"/>
</dbReference>
<evidence type="ECO:0000256" key="2">
    <source>
        <dbReference type="ARBA" id="ARBA00005404"/>
    </source>
</evidence>
<keyword evidence="8 10" id="KW-0520">NAD</keyword>
<dbReference type="GO" id="GO:0042773">
    <property type="term" value="P:ATP synthesis coupled electron transport"/>
    <property type="evidence" value="ECO:0007669"/>
    <property type="project" value="InterPro"/>
</dbReference>
<comment type="cofactor">
    <cofactor evidence="10">
        <name>[2Fe-2S] cluster</name>
        <dbReference type="ChEBI" id="CHEBI:190135"/>
    </cofactor>
    <text evidence="10">Binds 1 [2Fe-2S] cluster per subunit.</text>
</comment>
<dbReference type="SMART" id="SM00926">
    <property type="entry name" value="Molybdop_Fe4S4"/>
    <property type="match status" value="1"/>
</dbReference>
<dbReference type="EMBL" id="JACPRF010000007">
    <property type="protein sequence ID" value="MBI2875282.1"/>
    <property type="molecule type" value="Genomic_DNA"/>
</dbReference>
<dbReference type="InterPro" id="IPR054351">
    <property type="entry name" value="NADH_UbQ_OxRdtase_ferredoxin"/>
</dbReference>
<sequence>MPKIKINQQEIEAEPGTTILRAALGAGIEIPHFCYHPKLSIAGNCRMCLVELKGAPKLVIACNTAVTEGMEVFTDTPKVVKARQGVVEFLLINHPLDCPICDRGGECPLQNYTLKYGPTQTRYEEGRRTHQAKSLGPKVVQNQNRCILCGRCVRFLRETAGQEELGMFHRGDHVEVGTYFEQPLESPFTGNITDICPVGALTTRDFRFKVRVWELQRQPSVCSLCSCGCNLNLWTKDDRVYRITPWENPAVNETWICDRGRFDFHFIESPERLTTPLLRKDGALKPASWEEAYGFVAAKLAALSKDGGGCAIGGILAPHYANEEAYLFQKLLRETLGSNHLDSRFGPASEAHTRIHEQGLWLSALPLVEEAELIVLLGEDLTPEHPIHSLRIRKAVRQKGAQLIVAHSRPTGLDGIASHVLRYPEGQEERFLAAWLRVLLQEMPPEQIPPGIDEERWSALKALAASAAAFPLERELQEVAERMARTHQVVWAIHDSPGREASFLERAVDLVLLSKRPEDRVHVLLLSEGGNAQGLLDMGVSPKLLPGLRRLTPSEVSRAEEAWGVSLPSWEGMNGKQMLEAAHKGELKALYLVGVDPAGDAALGKEAEEALKKLELLVVQGLFLDRTAQMAHVVLPGLSFAEKDGTLTNATGRVQRQRRVIRPLAGARSDGEILAEIAARIAPSRPRPSSSAKVFQEIAQRVDLYQGLSYEEIAETGVTRPLTTHREG</sequence>
<dbReference type="InterPro" id="IPR006963">
    <property type="entry name" value="Mopterin_OxRdtase_4Fe-4S_dom"/>
</dbReference>
<keyword evidence="6 10" id="KW-0408">Iron</keyword>
<dbReference type="PROSITE" id="PS51085">
    <property type="entry name" value="2FE2S_FER_2"/>
    <property type="match status" value="1"/>
</dbReference>
<comment type="catalytic activity">
    <reaction evidence="9 10">
        <text>a quinone + NADH + 5 H(+)(in) = a quinol + NAD(+) + 4 H(+)(out)</text>
        <dbReference type="Rhea" id="RHEA:57888"/>
        <dbReference type="ChEBI" id="CHEBI:15378"/>
        <dbReference type="ChEBI" id="CHEBI:24646"/>
        <dbReference type="ChEBI" id="CHEBI:57540"/>
        <dbReference type="ChEBI" id="CHEBI:57945"/>
        <dbReference type="ChEBI" id="CHEBI:132124"/>
    </reaction>
</comment>
<evidence type="ECO:0000259" key="11">
    <source>
        <dbReference type="PROSITE" id="PS51085"/>
    </source>
</evidence>
<dbReference type="SUPFAM" id="SSF53706">
    <property type="entry name" value="Formate dehydrogenase/DMSO reductase, domains 1-3"/>
    <property type="match status" value="1"/>
</dbReference>
<keyword evidence="5 10" id="KW-1278">Translocase</keyword>
<evidence type="ECO:0000256" key="3">
    <source>
        <dbReference type="ARBA" id="ARBA00022485"/>
    </source>
</evidence>
<dbReference type="AlphaFoldDB" id="A0A932CLA9"/>
<dbReference type="Pfam" id="PF10588">
    <property type="entry name" value="NADH-G_4Fe-4S_3"/>
    <property type="match status" value="1"/>
</dbReference>
<dbReference type="Gene3D" id="3.40.228.10">
    <property type="entry name" value="Dimethylsulfoxide Reductase, domain 2"/>
    <property type="match status" value="1"/>
</dbReference>
<keyword evidence="4 10" id="KW-0479">Metal-binding</keyword>
<accession>A0A932CLA9</accession>
<keyword evidence="10" id="KW-0001">2Fe-2S</keyword>
<feature type="domain" description="2Fe-2S ferredoxin-type" evidence="11">
    <location>
        <begin position="2"/>
        <end position="78"/>
    </location>
</feature>
<evidence type="ECO:0000256" key="8">
    <source>
        <dbReference type="ARBA" id="ARBA00023027"/>
    </source>
</evidence>
<dbReference type="GO" id="GO:0016020">
    <property type="term" value="C:membrane"/>
    <property type="evidence" value="ECO:0007669"/>
    <property type="project" value="InterPro"/>
</dbReference>
<dbReference type="InterPro" id="IPR000283">
    <property type="entry name" value="NADH_UbQ_OxRdtase_75kDa_su_CS"/>
</dbReference>
<dbReference type="PANTHER" id="PTHR43105">
    <property type="entry name" value="RESPIRATORY NITRATE REDUCTASE"/>
    <property type="match status" value="1"/>
</dbReference>
<dbReference type="Gene3D" id="2.20.25.90">
    <property type="entry name" value="ADC-like domains"/>
    <property type="match status" value="1"/>
</dbReference>
<dbReference type="InterPro" id="IPR006656">
    <property type="entry name" value="Mopterin_OxRdtase"/>
</dbReference>
<dbReference type="SUPFAM" id="SSF54292">
    <property type="entry name" value="2Fe-2S ferredoxin-like"/>
    <property type="match status" value="1"/>
</dbReference>
<evidence type="ECO:0000256" key="9">
    <source>
        <dbReference type="ARBA" id="ARBA00047712"/>
    </source>
</evidence>
<dbReference type="Pfam" id="PF22117">
    <property type="entry name" value="Fer4_Nqo3"/>
    <property type="match status" value="1"/>
</dbReference>
<dbReference type="SUPFAM" id="SSF54862">
    <property type="entry name" value="4Fe-4S ferredoxins"/>
    <property type="match status" value="1"/>
</dbReference>
<dbReference type="GO" id="GO:0051539">
    <property type="term" value="F:4 iron, 4 sulfur cluster binding"/>
    <property type="evidence" value="ECO:0007669"/>
    <property type="project" value="UniProtKB-KW"/>
</dbReference>
<dbReference type="GO" id="GO:0046872">
    <property type="term" value="F:metal ion binding"/>
    <property type="evidence" value="ECO:0007669"/>
    <property type="project" value="UniProtKB-UniRule"/>
</dbReference>
<evidence type="ECO:0000313" key="15">
    <source>
        <dbReference type="Proteomes" id="UP000769766"/>
    </source>
</evidence>
<dbReference type="PANTHER" id="PTHR43105:SF12">
    <property type="entry name" value="NADH-QUINONE OXIDOREDUCTASE SUBUNIT G"/>
    <property type="match status" value="1"/>
</dbReference>